<accession>A0A7X0CD67</accession>
<dbReference type="InterPro" id="IPR008922">
    <property type="entry name" value="Di-copper_centre_dom_sf"/>
</dbReference>
<name>A0A7X0CD67_9BURK</name>
<dbReference type="PANTHER" id="PTHR11474">
    <property type="entry name" value="TYROSINASE FAMILY MEMBER"/>
    <property type="match status" value="1"/>
</dbReference>
<dbReference type="Gene3D" id="1.10.1280.10">
    <property type="entry name" value="Di-copper center containing domain from catechol oxidase"/>
    <property type="match status" value="2"/>
</dbReference>
<proteinExistence type="predicted"/>
<dbReference type="Pfam" id="PF00264">
    <property type="entry name" value="Tyrosinase"/>
    <property type="match status" value="2"/>
</dbReference>
<keyword evidence="4" id="KW-0560">Oxidoreductase</keyword>
<dbReference type="GO" id="GO:0046872">
    <property type="term" value="F:metal ion binding"/>
    <property type="evidence" value="ECO:0007669"/>
    <property type="project" value="UniProtKB-KW"/>
</dbReference>
<feature type="domain" description="Tyrosinase copper-binding" evidence="2">
    <location>
        <begin position="84"/>
        <end position="101"/>
    </location>
</feature>
<dbReference type="EMBL" id="JACHBX010000001">
    <property type="protein sequence ID" value="MBB6133109.1"/>
    <property type="molecule type" value="Genomic_DNA"/>
</dbReference>
<dbReference type="PROSITE" id="PS51318">
    <property type="entry name" value="TAT"/>
    <property type="match status" value="1"/>
</dbReference>
<dbReference type="InterPro" id="IPR002227">
    <property type="entry name" value="Tyrosinase_Cu-bd"/>
</dbReference>
<feature type="domain" description="Tyrosinase copper-binding" evidence="3">
    <location>
        <begin position="199"/>
        <end position="210"/>
    </location>
</feature>
<evidence type="ECO:0000313" key="5">
    <source>
        <dbReference type="Proteomes" id="UP000540787"/>
    </source>
</evidence>
<dbReference type="AlphaFoldDB" id="A0A7X0CD67"/>
<gene>
    <name evidence="4" type="ORF">HD842_001220</name>
</gene>
<dbReference type="GO" id="GO:0004503">
    <property type="term" value="F:tyrosinase activity"/>
    <property type="evidence" value="ECO:0007669"/>
    <property type="project" value="UniProtKB-EC"/>
</dbReference>
<dbReference type="PROSITE" id="PS00497">
    <property type="entry name" value="TYROSINASE_1"/>
    <property type="match status" value="1"/>
</dbReference>
<dbReference type="EC" id="1.14.18.1" evidence="4"/>
<dbReference type="RefSeq" id="WP_183552295.1">
    <property type="nucleotide sequence ID" value="NZ_JACHBX010000001.1"/>
</dbReference>
<comment type="caution">
    <text evidence="4">The sequence shown here is derived from an EMBL/GenBank/DDBJ whole genome shotgun (WGS) entry which is preliminary data.</text>
</comment>
<protein>
    <submittedName>
        <fullName evidence="4">Tyrosinase</fullName>
        <ecNumber evidence="4">1.14.18.1</ecNumber>
    </submittedName>
</protein>
<keyword evidence="1" id="KW-0479">Metal-binding</keyword>
<evidence type="ECO:0000256" key="1">
    <source>
        <dbReference type="ARBA" id="ARBA00022723"/>
    </source>
</evidence>
<dbReference type="PROSITE" id="PS00498">
    <property type="entry name" value="TYROSINASE_2"/>
    <property type="match status" value="1"/>
</dbReference>
<dbReference type="SUPFAM" id="SSF48056">
    <property type="entry name" value="Di-copper centre-containing domain"/>
    <property type="match status" value="1"/>
</dbReference>
<evidence type="ECO:0000259" key="2">
    <source>
        <dbReference type="PROSITE" id="PS00497"/>
    </source>
</evidence>
<dbReference type="Proteomes" id="UP000540787">
    <property type="component" value="Unassembled WGS sequence"/>
</dbReference>
<keyword evidence="5" id="KW-1185">Reference proteome</keyword>
<dbReference type="InterPro" id="IPR050316">
    <property type="entry name" value="Tyrosinase/Hemocyanin"/>
</dbReference>
<dbReference type="InterPro" id="IPR006311">
    <property type="entry name" value="TAT_signal"/>
</dbReference>
<sequence>MKTHSGARRRFLKTGFGVTVAQCFPGLAAAQASSGPRLEWKQFKTTSQYPAFVNAIATMRANANQASPGSLSYWSNVHVNTCPHGVPYFISWHRGYLYYFEQQLRSVSGNPYLTLPYWDYYSYATLPTEFTDPAPGNPLYMPRQSSNVYGALSLAPFASTVRNFQRGKSNAFEPIIEDVHTPVHDLIGGVMSTMQSPLDPIFFLHHASVDRLTHAWSQLAGKTMPKSANPYSSTNSDVYWAGNHVYANALSIERYKTRIPAWLGTTYASNAVPTMLPPVPAVSAARAALLERPPFQSFRTVAGRRLSSTRRSVSGVAQVPFDEQSVSVLLRLAKSDAAELARVVALCRDRGESESSADSRVDSLQMPGTIKLVFDNLSVGTAAKKGGFFYALYLDMPAVFASRAEREASLIGTLGAFQIAAAAHHGTPRIEFDVSFLLARQDRVNFGELALSWVRVDGDRPPAGKVILANEIRVELAFAPDDAHMLSGDAEDIERQHL</sequence>
<evidence type="ECO:0000313" key="4">
    <source>
        <dbReference type="EMBL" id="MBB6133109.1"/>
    </source>
</evidence>
<organism evidence="4 5">
    <name type="scientific">Massilia aurea</name>
    <dbReference type="NCBI Taxonomy" id="373040"/>
    <lineage>
        <taxon>Bacteria</taxon>
        <taxon>Pseudomonadati</taxon>
        <taxon>Pseudomonadota</taxon>
        <taxon>Betaproteobacteria</taxon>
        <taxon>Burkholderiales</taxon>
        <taxon>Oxalobacteraceae</taxon>
        <taxon>Telluria group</taxon>
        <taxon>Massilia</taxon>
    </lineage>
</organism>
<reference evidence="4 5" key="1">
    <citation type="submission" date="2020-08" db="EMBL/GenBank/DDBJ databases">
        <title>The Agave Microbiome: Exploring the role of microbial communities in plant adaptations to desert environments.</title>
        <authorList>
            <person name="Partida-Martinez L.P."/>
        </authorList>
    </citation>
    <scope>NUCLEOTIDE SEQUENCE [LARGE SCALE GENOMIC DNA]</scope>
    <source>
        <strain evidence="4 5">AT3.2</strain>
    </source>
</reference>
<evidence type="ECO:0000259" key="3">
    <source>
        <dbReference type="PROSITE" id="PS00498"/>
    </source>
</evidence>